<evidence type="ECO:0000313" key="3">
    <source>
        <dbReference type="EMBL" id="KAK1769084.1"/>
    </source>
</evidence>
<keyword evidence="2" id="KW-0472">Membrane</keyword>
<dbReference type="RefSeq" id="XP_060285297.1">
    <property type="nucleotide sequence ID" value="XM_060423753.1"/>
</dbReference>
<feature type="region of interest" description="Disordered" evidence="1">
    <location>
        <begin position="186"/>
        <end position="334"/>
    </location>
</feature>
<feature type="compositionally biased region" description="Polar residues" evidence="1">
    <location>
        <begin position="267"/>
        <end position="289"/>
    </location>
</feature>
<feature type="compositionally biased region" description="Low complexity" evidence="1">
    <location>
        <begin position="297"/>
        <end position="311"/>
    </location>
</feature>
<protein>
    <submittedName>
        <fullName evidence="3">Uncharacterized protein</fullName>
    </submittedName>
</protein>
<organism evidence="3 4">
    <name type="scientific">Phialemonium atrogriseum</name>
    <dbReference type="NCBI Taxonomy" id="1093897"/>
    <lineage>
        <taxon>Eukaryota</taxon>
        <taxon>Fungi</taxon>
        <taxon>Dikarya</taxon>
        <taxon>Ascomycota</taxon>
        <taxon>Pezizomycotina</taxon>
        <taxon>Sordariomycetes</taxon>
        <taxon>Sordariomycetidae</taxon>
        <taxon>Cephalothecales</taxon>
        <taxon>Cephalothecaceae</taxon>
        <taxon>Phialemonium</taxon>
    </lineage>
</organism>
<evidence type="ECO:0000256" key="2">
    <source>
        <dbReference type="SAM" id="Phobius"/>
    </source>
</evidence>
<name>A0AAJ0C5H4_9PEZI</name>
<gene>
    <name evidence="3" type="ORF">QBC33DRAFT_341165</name>
</gene>
<feature type="transmembrane region" description="Helical" evidence="2">
    <location>
        <begin position="124"/>
        <end position="149"/>
    </location>
</feature>
<keyword evidence="2" id="KW-1133">Transmembrane helix</keyword>
<feature type="transmembrane region" description="Helical" evidence="2">
    <location>
        <begin position="42"/>
        <end position="61"/>
    </location>
</feature>
<accession>A0AAJ0C5H4</accession>
<keyword evidence="4" id="KW-1185">Reference proteome</keyword>
<evidence type="ECO:0000313" key="4">
    <source>
        <dbReference type="Proteomes" id="UP001244011"/>
    </source>
</evidence>
<feature type="compositionally biased region" description="Polar residues" evidence="1">
    <location>
        <begin position="325"/>
        <end position="334"/>
    </location>
</feature>
<dbReference type="AlphaFoldDB" id="A0AAJ0C5H4"/>
<keyword evidence="2" id="KW-0812">Transmembrane</keyword>
<reference evidence="3" key="1">
    <citation type="submission" date="2023-06" db="EMBL/GenBank/DDBJ databases">
        <title>Genome-scale phylogeny and comparative genomics of the fungal order Sordariales.</title>
        <authorList>
            <consortium name="Lawrence Berkeley National Laboratory"/>
            <person name="Hensen N."/>
            <person name="Bonometti L."/>
            <person name="Westerberg I."/>
            <person name="Brannstrom I.O."/>
            <person name="Guillou S."/>
            <person name="Cros-Aarteil S."/>
            <person name="Calhoun S."/>
            <person name="Haridas S."/>
            <person name="Kuo A."/>
            <person name="Mondo S."/>
            <person name="Pangilinan J."/>
            <person name="Riley R."/>
            <person name="Labutti K."/>
            <person name="Andreopoulos B."/>
            <person name="Lipzen A."/>
            <person name="Chen C."/>
            <person name="Yanf M."/>
            <person name="Daum C."/>
            <person name="Ng V."/>
            <person name="Clum A."/>
            <person name="Steindorff A."/>
            <person name="Ohm R."/>
            <person name="Martin F."/>
            <person name="Silar P."/>
            <person name="Natvig D."/>
            <person name="Lalanne C."/>
            <person name="Gautier V."/>
            <person name="Ament-Velasquez S.L."/>
            <person name="Kruys A."/>
            <person name="Hutchinson M.I."/>
            <person name="Powell A.J."/>
            <person name="Barry K."/>
            <person name="Miller A.N."/>
            <person name="Grigoriev I.V."/>
            <person name="Debuchy R."/>
            <person name="Gladieux P."/>
            <person name="Thoren M.H."/>
            <person name="Johannesson H."/>
        </authorList>
    </citation>
    <scope>NUCLEOTIDE SEQUENCE</scope>
    <source>
        <strain evidence="3">8032-3</strain>
    </source>
</reference>
<evidence type="ECO:0000256" key="1">
    <source>
        <dbReference type="SAM" id="MobiDB-lite"/>
    </source>
</evidence>
<feature type="compositionally biased region" description="Low complexity" evidence="1">
    <location>
        <begin position="198"/>
        <end position="211"/>
    </location>
</feature>
<feature type="compositionally biased region" description="Polar residues" evidence="1">
    <location>
        <begin position="212"/>
        <end position="222"/>
    </location>
</feature>
<feature type="region of interest" description="Disordered" evidence="1">
    <location>
        <begin position="396"/>
        <end position="458"/>
    </location>
</feature>
<feature type="region of interest" description="Disordered" evidence="1">
    <location>
        <begin position="354"/>
        <end position="373"/>
    </location>
</feature>
<dbReference type="EMBL" id="MU839003">
    <property type="protein sequence ID" value="KAK1769084.1"/>
    <property type="molecule type" value="Genomic_DNA"/>
</dbReference>
<dbReference type="Proteomes" id="UP001244011">
    <property type="component" value="Unassembled WGS sequence"/>
</dbReference>
<comment type="caution">
    <text evidence="3">The sequence shown here is derived from an EMBL/GenBank/DDBJ whole genome shotgun (WGS) entry which is preliminary data.</text>
</comment>
<sequence length="475" mass="50432">MPIPRVLPVILGATATLATTAILVLHIILAHALSSVSHSVRTAALLSSVLEALILVSLAWLLSSYVGLRGLGGHGANFGNIWFASSLLLCAITAAASVATVICLSNASSTILPGRILGSTTTGFLVGSSVALGISFATQLVFLVVHYIIGRMHCHEASSGLETEEDPCRPPQPQAKSVLYHQADSRLPKAQGSTSMDSRSPPGSSAGRSASETMSSIRSSLSHVVRPISSKTRLLSGSQRSSRRPTSIDSNAYRDRSSMTEDGFDSWDTSAVDPQNRQTVLETTSSTTPARFLETIPASPATSRSPSPGTPLDLEAPRTRKRSRSYSPASQCSRYSQRAAFTHQSNASEAHIHPLFRSDSPTPPPSATPGTVVTAAPNAGQVISDRQSIQTLRRMRSDSLPVVRSPLSQHGSLDDLKTRSERAASHSPEPTQEMEGLGSESERKMTPPIPDWILSAGSRMSLSGYHSRKLRSAGA</sequence>
<feature type="compositionally biased region" description="Basic and acidic residues" evidence="1">
    <location>
        <begin position="412"/>
        <end position="424"/>
    </location>
</feature>
<proteinExistence type="predicted"/>
<feature type="transmembrane region" description="Helical" evidence="2">
    <location>
        <begin position="6"/>
        <end position="30"/>
    </location>
</feature>
<dbReference type="GeneID" id="85306940"/>
<feature type="transmembrane region" description="Helical" evidence="2">
    <location>
        <begin position="81"/>
        <end position="104"/>
    </location>
</feature>